<evidence type="ECO:0000256" key="1">
    <source>
        <dbReference type="ARBA" id="ARBA00001957"/>
    </source>
</evidence>
<comment type="function">
    <text evidence="2">Involved in some intermediate steps for the synthesis of the antibiotic polyketide bacillaene which is involved in secondary metabolism.</text>
</comment>
<evidence type="ECO:0000256" key="3">
    <source>
        <dbReference type="ARBA" id="ARBA00004789"/>
    </source>
</evidence>
<evidence type="ECO:0000256" key="10">
    <source>
        <dbReference type="ARBA" id="ARBA00023268"/>
    </source>
</evidence>
<dbReference type="Pfam" id="PF22621">
    <property type="entry name" value="CurL-like_PKS_C"/>
    <property type="match status" value="1"/>
</dbReference>
<dbReference type="SUPFAM" id="SSF52777">
    <property type="entry name" value="CoA-dependent acyltransferases"/>
    <property type="match status" value="4"/>
</dbReference>
<dbReference type="InterPro" id="IPR010071">
    <property type="entry name" value="AA_adenyl_dom"/>
</dbReference>
<dbReference type="FunFam" id="3.40.50.980:FF:000001">
    <property type="entry name" value="Non-ribosomal peptide synthetase"/>
    <property type="match status" value="1"/>
</dbReference>
<evidence type="ECO:0000256" key="9">
    <source>
        <dbReference type="ARBA" id="ARBA00023194"/>
    </source>
</evidence>
<evidence type="ECO:0000259" key="15">
    <source>
        <dbReference type="PROSITE" id="PS52019"/>
    </source>
</evidence>
<dbReference type="PROSITE" id="PS00606">
    <property type="entry name" value="KS3_1"/>
    <property type="match status" value="1"/>
</dbReference>
<accession>A0A5M9WTS3</accession>
<keyword evidence="6" id="KW-0597">Phosphoprotein</keyword>
<dbReference type="Pfam" id="PF00501">
    <property type="entry name" value="AMP-binding"/>
    <property type="match status" value="1"/>
</dbReference>
<evidence type="ECO:0000256" key="4">
    <source>
        <dbReference type="ARBA" id="ARBA00006432"/>
    </source>
</evidence>
<dbReference type="PROSITE" id="PS00012">
    <property type="entry name" value="PHOSPHOPANTETHEINE"/>
    <property type="match status" value="1"/>
</dbReference>
<dbReference type="GO" id="GO:0004315">
    <property type="term" value="F:3-oxoacyl-[acyl-carrier-protein] synthase activity"/>
    <property type="evidence" value="ECO:0007669"/>
    <property type="project" value="InterPro"/>
</dbReference>
<dbReference type="InterPro" id="IPR000873">
    <property type="entry name" value="AMP-dep_synth/lig_dom"/>
</dbReference>
<dbReference type="SMART" id="SM00825">
    <property type="entry name" value="PKS_KS"/>
    <property type="match status" value="1"/>
</dbReference>
<name>A0A5M9WTS3_PAEAM</name>
<dbReference type="PANTHER" id="PTHR45527">
    <property type="entry name" value="NONRIBOSOMAL PEPTIDE SYNTHETASE"/>
    <property type="match status" value="1"/>
</dbReference>
<dbReference type="InterPro" id="IPR036291">
    <property type="entry name" value="NAD(P)-bd_dom_sf"/>
</dbReference>
<evidence type="ECO:0000256" key="6">
    <source>
        <dbReference type="ARBA" id="ARBA00022553"/>
    </source>
</evidence>
<comment type="similarity">
    <text evidence="4">Belongs to the ATP-dependent AMP-binding enzyme family.</text>
</comment>
<evidence type="ECO:0000259" key="13">
    <source>
        <dbReference type="PROSITE" id="PS50075"/>
    </source>
</evidence>
<dbReference type="InterPro" id="IPR020806">
    <property type="entry name" value="PKS_PP-bd"/>
</dbReference>
<dbReference type="SMART" id="SM00822">
    <property type="entry name" value="PKS_KR"/>
    <property type="match status" value="1"/>
</dbReference>
<dbReference type="InterPro" id="IPR006162">
    <property type="entry name" value="Ppantetheine_attach_site"/>
</dbReference>
<feature type="domain" description="PKS/mFAS DH" evidence="15">
    <location>
        <begin position="651"/>
        <end position="930"/>
    </location>
</feature>
<evidence type="ECO:0000256" key="11">
    <source>
        <dbReference type="PROSITE-ProRule" id="PRU01363"/>
    </source>
</evidence>
<feature type="region of interest" description="N-terminal hotdog fold" evidence="11">
    <location>
        <begin position="651"/>
        <end position="777"/>
    </location>
</feature>
<feature type="domain" description="Carrier" evidence="13">
    <location>
        <begin position="1463"/>
        <end position="1538"/>
    </location>
</feature>
<keyword evidence="10" id="KW-0511">Multifunctional enzyme</keyword>
<dbReference type="Gene3D" id="3.30.559.10">
    <property type="entry name" value="Chloramphenicol acetyltransferase-like domain"/>
    <property type="match status" value="2"/>
</dbReference>
<dbReference type="InterPro" id="IPR049551">
    <property type="entry name" value="PKS_DH_C"/>
</dbReference>
<dbReference type="Pfam" id="PF00550">
    <property type="entry name" value="PP-binding"/>
    <property type="match status" value="3"/>
</dbReference>
<dbReference type="InterPro" id="IPR020841">
    <property type="entry name" value="PKS_Beta-ketoAc_synthase_dom"/>
</dbReference>
<dbReference type="InterPro" id="IPR049552">
    <property type="entry name" value="PKS_DH_N"/>
</dbReference>
<dbReference type="FunFam" id="3.30.300.30:FF:000010">
    <property type="entry name" value="Enterobactin synthetase component F"/>
    <property type="match status" value="1"/>
</dbReference>
<dbReference type="SMART" id="SM00823">
    <property type="entry name" value="PKS_PP"/>
    <property type="match status" value="3"/>
</dbReference>
<dbReference type="InterPro" id="IPR009081">
    <property type="entry name" value="PP-bd_ACP"/>
</dbReference>
<dbReference type="InterPro" id="IPR057326">
    <property type="entry name" value="KR_dom"/>
</dbReference>
<dbReference type="InterPro" id="IPR016039">
    <property type="entry name" value="Thiolase-like"/>
</dbReference>
<dbReference type="CDD" id="cd19531">
    <property type="entry name" value="LCL_NRPS-like"/>
    <property type="match status" value="2"/>
</dbReference>
<dbReference type="GO" id="GO:0044550">
    <property type="term" value="P:secondary metabolite biosynthetic process"/>
    <property type="evidence" value="ECO:0007669"/>
    <property type="project" value="UniProtKB-ARBA"/>
</dbReference>
<dbReference type="Gene3D" id="2.30.38.10">
    <property type="entry name" value="Luciferase, Domain 3"/>
    <property type="match status" value="1"/>
</dbReference>
<dbReference type="SUPFAM" id="SSF53901">
    <property type="entry name" value="Thiolase-like"/>
    <property type="match status" value="1"/>
</dbReference>
<dbReference type="SUPFAM" id="SSF47336">
    <property type="entry name" value="ACP-like"/>
    <property type="match status" value="3"/>
</dbReference>
<comment type="caution">
    <text evidence="16">The sequence shown here is derived from an EMBL/GenBank/DDBJ whole genome shotgun (WGS) entry which is preliminary data.</text>
</comment>
<reference evidence="16 17" key="1">
    <citation type="journal article" date="2019" name="J. Ind. Microbiol. Biotechnol.">
        <title>Paenibacillus amylolyticus 27C64 has a diverse set of carbohydrate-active enzymes and complete pectin deconstruction system.</title>
        <authorList>
            <person name="Keggi C."/>
            <person name="Doran-Peterson J."/>
        </authorList>
    </citation>
    <scope>NUCLEOTIDE SEQUENCE [LARGE SCALE GENOMIC DNA]</scope>
    <source>
        <strain evidence="16 17">27C64</strain>
    </source>
</reference>
<feature type="region of interest" description="C-terminal hotdog fold" evidence="11">
    <location>
        <begin position="794"/>
        <end position="930"/>
    </location>
</feature>
<dbReference type="Gene3D" id="3.40.50.980">
    <property type="match status" value="2"/>
</dbReference>
<feature type="domain" description="Carrier" evidence="13">
    <location>
        <begin position="2496"/>
        <end position="2571"/>
    </location>
</feature>
<dbReference type="InterPro" id="IPR045851">
    <property type="entry name" value="AMP-bd_C_sf"/>
</dbReference>
<evidence type="ECO:0000256" key="8">
    <source>
        <dbReference type="ARBA" id="ARBA00022737"/>
    </source>
</evidence>
<dbReference type="InterPro" id="IPR014031">
    <property type="entry name" value="Ketoacyl_synth_C"/>
</dbReference>
<dbReference type="SUPFAM" id="SSF51735">
    <property type="entry name" value="NAD(P)-binding Rossmann-fold domains"/>
    <property type="match status" value="2"/>
</dbReference>
<dbReference type="Pfam" id="PF21089">
    <property type="entry name" value="PKS_DH_N"/>
    <property type="match status" value="1"/>
</dbReference>
<evidence type="ECO:0000256" key="12">
    <source>
        <dbReference type="SAM" id="Coils"/>
    </source>
</evidence>
<dbReference type="InterPro" id="IPR036736">
    <property type="entry name" value="ACP-like_sf"/>
</dbReference>
<evidence type="ECO:0000256" key="5">
    <source>
        <dbReference type="ARBA" id="ARBA00022450"/>
    </source>
</evidence>
<protein>
    <submittedName>
        <fullName evidence="16">Amino acid adenylation domain-containing protein</fullName>
    </submittedName>
</protein>
<dbReference type="FunFam" id="3.40.50.12780:FF:000012">
    <property type="entry name" value="Non-ribosomal peptide synthetase"/>
    <property type="match status" value="1"/>
</dbReference>
<keyword evidence="7" id="KW-0808">Transferase</keyword>
<dbReference type="InterPro" id="IPR042104">
    <property type="entry name" value="PKS_dehydratase_sf"/>
</dbReference>
<dbReference type="InterPro" id="IPR049900">
    <property type="entry name" value="PKS_mFAS_DH"/>
</dbReference>
<dbReference type="InterPro" id="IPR001242">
    <property type="entry name" value="Condensation_dom"/>
</dbReference>
<dbReference type="GO" id="GO:0017000">
    <property type="term" value="P:antibiotic biosynthetic process"/>
    <property type="evidence" value="ECO:0007669"/>
    <property type="project" value="UniProtKB-KW"/>
</dbReference>
<evidence type="ECO:0000256" key="2">
    <source>
        <dbReference type="ARBA" id="ARBA00003299"/>
    </source>
</evidence>
<evidence type="ECO:0000313" key="17">
    <source>
        <dbReference type="Proteomes" id="UP000323664"/>
    </source>
</evidence>
<evidence type="ECO:0000313" key="16">
    <source>
        <dbReference type="EMBL" id="KAA8785067.1"/>
    </source>
</evidence>
<dbReference type="InterPro" id="IPR014030">
    <property type="entry name" value="Ketoacyl_synth_N"/>
</dbReference>
<comment type="cofactor">
    <cofactor evidence="1">
        <name>pantetheine 4'-phosphate</name>
        <dbReference type="ChEBI" id="CHEBI:47942"/>
    </cofactor>
</comment>
<feature type="domain" description="Ketosynthase family 3 (KS3)" evidence="14">
    <location>
        <begin position="40"/>
        <end position="449"/>
    </location>
</feature>
<dbReference type="InterPro" id="IPR020807">
    <property type="entry name" value="PKS_DH"/>
</dbReference>
<dbReference type="PROSITE" id="PS52004">
    <property type="entry name" value="KS3_2"/>
    <property type="match status" value="1"/>
</dbReference>
<comment type="caution">
    <text evidence="11">Lacks conserved residue(s) required for the propagation of feature annotation.</text>
</comment>
<dbReference type="Pfam" id="PF14765">
    <property type="entry name" value="PS-DH"/>
    <property type="match status" value="1"/>
</dbReference>
<organism evidence="16 17">
    <name type="scientific">Paenibacillus amylolyticus</name>
    <dbReference type="NCBI Taxonomy" id="1451"/>
    <lineage>
        <taxon>Bacteria</taxon>
        <taxon>Bacillati</taxon>
        <taxon>Bacillota</taxon>
        <taxon>Bacilli</taxon>
        <taxon>Bacillales</taxon>
        <taxon>Paenibacillaceae</taxon>
        <taxon>Paenibacillus</taxon>
    </lineage>
</organism>
<dbReference type="InterPro" id="IPR023213">
    <property type="entry name" value="CAT-like_dom_sf"/>
</dbReference>
<dbReference type="NCBIfam" id="TIGR01733">
    <property type="entry name" value="AA-adenyl-dom"/>
    <property type="match status" value="1"/>
</dbReference>
<dbReference type="Gene3D" id="3.30.300.30">
    <property type="match status" value="1"/>
</dbReference>
<dbReference type="Gene3D" id="3.10.129.110">
    <property type="entry name" value="Polyketide synthase dehydratase"/>
    <property type="match status" value="1"/>
</dbReference>
<dbReference type="GO" id="GO:0043041">
    <property type="term" value="P:amino acid activation for nonribosomal peptide biosynthetic process"/>
    <property type="evidence" value="ECO:0007669"/>
    <property type="project" value="TreeGrafter"/>
</dbReference>
<dbReference type="GO" id="GO:0031177">
    <property type="term" value="F:phosphopantetheine binding"/>
    <property type="evidence" value="ECO:0007669"/>
    <property type="project" value="InterPro"/>
</dbReference>
<dbReference type="Gene3D" id="1.10.1240.100">
    <property type="match status" value="1"/>
</dbReference>
<dbReference type="GO" id="GO:0006633">
    <property type="term" value="P:fatty acid biosynthetic process"/>
    <property type="evidence" value="ECO:0007669"/>
    <property type="project" value="InterPro"/>
</dbReference>
<dbReference type="InterPro" id="IPR025110">
    <property type="entry name" value="AMP-bd_C"/>
</dbReference>
<keyword evidence="5" id="KW-0596">Phosphopantetheine</keyword>
<dbReference type="CDD" id="cd00833">
    <property type="entry name" value="PKS"/>
    <property type="match status" value="1"/>
</dbReference>
<dbReference type="PROSITE" id="PS50075">
    <property type="entry name" value="CARRIER"/>
    <property type="match status" value="3"/>
</dbReference>
<dbReference type="Pfam" id="PF13193">
    <property type="entry name" value="AMP-binding_C"/>
    <property type="match status" value="1"/>
</dbReference>
<dbReference type="Pfam" id="PF00109">
    <property type="entry name" value="ketoacyl-synt"/>
    <property type="match status" value="1"/>
</dbReference>
<dbReference type="PROSITE" id="PS00455">
    <property type="entry name" value="AMP_BINDING"/>
    <property type="match status" value="1"/>
</dbReference>
<dbReference type="InterPro" id="IPR013968">
    <property type="entry name" value="PKS_KR"/>
</dbReference>
<dbReference type="Pfam" id="PF02801">
    <property type="entry name" value="Ketoacyl-synt_C"/>
    <property type="match status" value="1"/>
</dbReference>
<dbReference type="Gene3D" id="1.10.1200.10">
    <property type="entry name" value="ACP-like"/>
    <property type="match status" value="3"/>
</dbReference>
<evidence type="ECO:0000259" key="14">
    <source>
        <dbReference type="PROSITE" id="PS52004"/>
    </source>
</evidence>
<dbReference type="SUPFAM" id="SSF56801">
    <property type="entry name" value="Acetyl-CoA synthetase-like"/>
    <property type="match status" value="1"/>
</dbReference>
<dbReference type="SMART" id="SM00826">
    <property type="entry name" value="PKS_DH"/>
    <property type="match status" value="1"/>
</dbReference>
<dbReference type="Gene3D" id="3.30.559.30">
    <property type="entry name" value="Nonribosomal peptide synthetase, condensation domain"/>
    <property type="match status" value="2"/>
</dbReference>
<sequence length="3301" mass="370509">MKQIEKYILSQVSEKQLSKQQAKAMLQELKTKRLNEESAGKPLAIVGISCKLPGIKNPDQFWERLCHEENMVGMFPNSRIQDIAVLNQADPFRVGGYVDDIAGFDPAFFRISAKEAELMDPSQRLFLQSAWEALEDAGMHPRNQSIGVFVGMESTDYPEYSRLITEDNPLVQTGASTGILASRISYILDLHGPSMVIDCACSSSLVALHTACQYIRSGECDSALVGGVSLFLNPAGDGVVDSAGGQIRTFDKDADGTVWSEGIASVCVMPLEEALKKNHFIYSVIKGSAVNNDGASNGITAPSAEAQAQLLLRAWEVAGVSPESISYLEAHGTGTKLGDPIEIKGITQAMRKHTDKQQFCAIGSAKTNIGHSNGASGIVSVIKMALCLINKKLPPSLFFGSPNPYINFVSSPVFVNDQLRDWQTGENPRICGVSSFGFSGTNCHVVLEEAPIRAEEEGESHHQMHVFPLSAKSLNSLRGTVEKYIAHLTNNPTLRISDICYTASRGRGHFNYRLALVVESVEDLLHSLREFMQRADWGNREGRLYGSFKLVFNKEIKSVGEITEDEQRILSAEATALLSGSGGNNRERTVLYALCHKYCLGADIDWSLLYHADEAKIVRLPTYAFESIKFWVPIESQVYSSGRGSKLAIGSSLIGELLAETEDQWIYETSMSVDAHWILSEHRVAGTCIIPGTAYLEMALQAGKRSLRYPVTRMENVQILIPLSVEADENKCVHTLVRREGSNYTFRIASKLNDGPAVESPWSVHAVGELFFDHSIEATSDKHTGNLQTMVQTIRESEPNPIVPENGLIQFGPRWNNIQHVHRMEKEAVVSLQLPEEYRKDIEEFALHPALLDMATSDFNRQDGNFIPLFYKKVSIIGSLPDRCISRIVQANPDNRDVRRYDVTICNPDGHILVAIEGFTTKRVQGQDRKQMDMNRSAPSFYRMEWREEHTRHSPIVMQPDETTLILKGEGVVSDDAADAIQKLGGCVITAVLGDRYEETDARNYILPADVEGFDHVVRWVKECKVRRIIYMATIGNADENDSLASLRHKQEIGFTGLYRLTKALVNGGIREEIDLVLISDYVHEVTGTESVLMPGGATLLGLGRVICEEHPNIHCRGIDIDHHTDVEQIAREALSGIETPYLVAFREGKKYAEYFDTMEQSASITDEVLIRDEGYYLITGGFGSIGLEIAQYLSDRSQAAIVLLSRTIPSRETNEARTADEVERARKMEILDQFDRLGKTIVYCAADVADEQQMREVLRNLQSEHGPLRGIVHTAGVAGNGFAVIRDEEEYHEALNAKVYGTWILHELTRQEELDFFVMFSSVTSIIGAAGQGDYTAANRFLDAFEAYRNRICGNTYAINWAAWSEVGMAKRFGGSQDGIFHTLTTQEGLAYFAKSLSLKAGRVIAGTLRPESLSILQSSNSIRVTNEVIASLTHKETVSAAVKSNNLLGWKQTELEGKPDVHYTDMERIVANVWGQALGTSTINVHDNFYALGGDSILALRIVNDITKHCRITVDIVDLFEYPSVHELAKYLDHKQTSEHQHPVAGDNANEVLFELSLAQQRIWFLQKFDPEMTAYQLFTNIPIQNEMNVERFKEALNICVHRHDALRTRFVEKDGEPWQYFALDVGEVFEFIDLSDRSNPKESELEMVEQQCSKPMDLFGTLFQVTLFKLEDTSYHLFFNVHHLITDGWSSNLLFNELLNVYDSLRESKPLRLQDPAYQYADWIRVQNQWLNSSEFQESEVYWQQQIAKPLPMLNLPIDYSRPPVKTYNGGYLLHTFDQEQTESLKQLAASCNVTPYMLMLSLYGIFLNKISGDSDIIIGCPSAGRTGSDFEHVIGLFMNVLCIRIKFSDNQPFKSLVEHVKQQSLQAYKHGRYPFERLVTKVNPERDVSRSPIFTTMFQYYDHIPQPNERYSQYDLSLLCKDSDGQIEARVEYNSDLFHRESVIQLVSMFAHLIEEILRDPDVNMRDIQYVPATLMKKLREDFNDTKAAFPNGKTVHQLVHEQALRTPDLVAVVNGEQSLTYGELEERSDQLALWLKRNGAGRGDLVALAMGRTTEAVVAILGILKSGAAYLPIDVNYPRDRVEYILEDSGARFIVTQSSLDVSLPEGCIVCNIDTWHGEDADRNGVLAYSSMPNDLAYIIYTSGSTGKPKGVMIEHLSAVNFIYGMTDQIDFLTGKSILALTTVSFDISFLELVLPLTRGMKIVMASEEVQLDPKLLADEIGKQGVDMLQMTPSRMALLLRSGHTACLKHVSEILIGGEPFPEIVLKQLKTLTAAKIYNMYGPTETTIWSTMKDLTESTAISIGKPISNTSIYILSEDGQLLPPGFVGELCIGGTGVARGYRNKPELTEMKFVNNPFEPGTKLYKTGDLAKWSINGELQHLGRNDNQVKIRGYRIEIGEIESALLEVTSIREAAVVTRQDRSGHMFLCAYIVSDENLGAPQVRQELAKGLPEYMIPSKFVALDCLPMTPNGKIDRKALLAEVSKHDEPTPSALSETERRLMSIWRSVLDLDAVAPDANFFEHGGHSLNAGMMIARVNKEFHVDMRLSELFQNPTVQRLANVIEKEHQVASRSIERSGDMPYYPLTSGQKRLYVLHHLERNSVSYNIPAVFSIRGPLEPSRIVSAFGKLMERHSVLRTSFGIRNGTVVQLIASDILPDVEVSMMEKDEISRVISEFIQPFDIANAPLFRMKVGIIDDRNAFVLFDMHHLIADGLSVAIMMKELFRLYHQEEVINSVIQYSDYSVWQANWMKSEAFRKQEQYWLSRFERPVPMMNLPADYPRPSVQSFEGNTIVFYVDARSTERLKRLAEEQGATVFMTLLALYYVLLHNHSSVEDIVIGTPVSGRTLSEIESTVGVFINMLPLRHTVRKEMLFIDFLNEIRLNTVEALDNQSYPFEMLIEKLHLERDLSRNPIFDTVFAMQQKSQSEYQIGNLRISPVEPKVNVSKFDLTLQVTEIDSELSVELQYCTRLFSEDTIRNIGDDYIRMIKRLLGHPNATLSEIGGPSRMETSRSHPNLPAVRHIEQPTEKLMASELSHVPPITAIQEDVAAVCKEVLGLQKLGVSENLFHIGGDSFLVVQIQIQLDGKYPDLIRVADLFAYPTVAEISQFIQQGLAQAVAELDGQEEGPMVTDITLSEVNWDRLAQPAARNGLSVQELLLSIFIYSYAEFATEDKVIVLAGLHPNQSPIPVELDLSDMTSQEELFVRVRNSCMNPVQMAAFAQESNNRIPYFSTASHLGDTGVNKFIHFHVDVDGESARIKYRYRDSSPMTENPEGLLYAFINILNFMLQHDANGMHKE</sequence>
<dbReference type="GO" id="GO:0005829">
    <property type="term" value="C:cytosol"/>
    <property type="evidence" value="ECO:0007669"/>
    <property type="project" value="TreeGrafter"/>
</dbReference>
<proteinExistence type="inferred from homology"/>
<dbReference type="UniPathway" id="UPA01003"/>
<gene>
    <name evidence="16" type="ORF">EC604_14580</name>
</gene>
<feature type="domain" description="Carrier" evidence="13">
    <location>
        <begin position="3042"/>
        <end position="3117"/>
    </location>
</feature>
<keyword evidence="9" id="KW-0045">Antibiotic biosynthesis</keyword>
<dbReference type="InterPro" id="IPR018201">
    <property type="entry name" value="Ketoacyl_synth_AS"/>
</dbReference>
<comment type="pathway">
    <text evidence="3">Antibiotic biosynthesis; bacillaene biosynthesis.</text>
</comment>
<dbReference type="InterPro" id="IPR020845">
    <property type="entry name" value="AMP-binding_CS"/>
</dbReference>
<keyword evidence="8" id="KW-0677">Repeat</keyword>
<dbReference type="Pfam" id="PF08659">
    <property type="entry name" value="KR"/>
    <property type="match status" value="1"/>
</dbReference>
<feature type="coiled-coil region" evidence="12">
    <location>
        <begin position="12"/>
        <end position="39"/>
    </location>
</feature>
<keyword evidence="12" id="KW-0175">Coiled coil</keyword>
<dbReference type="Gene3D" id="3.40.47.10">
    <property type="match status" value="1"/>
</dbReference>
<dbReference type="Pfam" id="PF00668">
    <property type="entry name" value="Condensation"/>
    <property type="match status" value="2"/>
</dbReference>
<dbReference type="OrthoDB" id="5478077at2"/>
<dbReference type="PANTHER" id="PTHR45527:SF1">
    <property type="entry name" value="FATTY ACID SYNTHASE"/>
    <property type="match status" value="1"/>
</dbReference>
<dbReference type="CDD" id="cd05930">
    <property type="entry name" value="A_NRPS"/>
    <property type="match status" value="1"/>
</dbReference>
<dbReference type="RefSeq" id="WP_123064868.1">
    <property type="nucleotide sequence ID" value="NZ_RIAS01000007.1"/>
</dbReference>
<dbReference type="PROSITE" id="PS52019">
    <property type="entry name" value="PKS_MFAS_DH"/>
    <property type="match status" value="1"/>
</dbReference>
<evidence type="ECO:0000256" key="7">
    <source>
        <dbReference type="ARBA" id="ARBA00022679"/>
    </source>
</evidence>
<dbReference type="EMBL" id="RIAS01000007">
    <property type="protein sequence ID" value="KAA8785067.1"/>
    <property type="molecule type" value="Genomic_DNA"/>
</dbReference>
<dbReference type="CDD" id="cd08953">
    <property type="entry name" value="KR_2_SDR_x"/>
    <property type="match status" value="1"/>
</dbReference>
<dbReference type="Proteomes" id="UP000323664">
    <property type="component" value="Unassembled WGS sequence"/>
</dbReference>
<dbReference type="Gene3D" id="3.40.50.720">
    <property type="entry name" value="NAD(P)-binding Rossmann-like Domain"/>
    <property type="match status" value="1"/>
</dbReference>